<accession>A0A0E9V860</accession>
<reference evidence="1" key="1">
    <citation type="submission" date="2014-11" db="EMBL/GenBank/DDBJ databases">
        <authorList>
            <person name="Amaro Gonzalez C."/>
        </authorList>
    </citation>
    <scope>NUCLEOTIDE SEQUENCE</scope>
</reference>
<protein>
    <submittedName>
        <fullName evidence="1">Uncharacterized protein</fullName>
    </submittedName>
</protein>
<proteinExistence type="predicted"/>
<dbReference type="AlphaFoldDB" id="A0A0E9V860"/>
<organism evidence="1">
    <name type="scientific">Anguilla anguilla</name>
    <name type="common">European freshwater eel</name>
    <name type="synonym">Muraena anguilla</name>
    <dbReference type="NCBI Taxonomy" id="7936"/>
    <lineage>
        <taxon>Eukaryota</taxon>
        <taxon>Metazoa</taxon>
        <taxon>Chordata</taxon>
        <taxon>Craniata</taxon>
        <taxon>Vertebrata</taxon>
        <taxon>Euteleostomi</taxon>
        <taxon>Actinopterygii</taxon>
        <taxon>Neopterygii</taxon>
        <taxon>Teleostei</taxon>
        <taxon>Anguilliformes</taxon>
        <taxon>Anguillidae</taxon>
        <taxon>Anguilla</taxon>
    </lineage>
</organism>
<reference evidence="1" key="2">
    <citation type="journal article" date="2015" name="Fish Shellfish Immunol.">
        <title>Early steps in the European eel (Anguilla anguilla)-Vibrio vulnificus interaction in the gills: Role of the RtxA13 toxin.</title>
        <authorList>
            <person name="Callol A."/>
            <person name="Pajuelo D."/>
            <person name="Ebbesson L."/>
            <person name="Teles M."/>
            <person name="MacKenzie S."/>
            <person name="Amaro C."/>
        </authorList>
    </citation>
    <scope>NUCLEOTIDE SEQUENCE</scope>
</reference>
<dbReference type="EMBL" id="GBXM01035169">
    <property type="protein sequence ID" value="JAH73408.1"/>
    <property type="molecule type" value="Transcribed_RNA"/>
</dbReference>
<name>A0A0E9V860_ANGAN</name>
<sequence>MCNCLVKSFVKQCIHTNIFSDLKFIKNCVSLKCNIYETCVGHSSARDDLGS</sequence>
<evidence type="ECO:0000313" key="1">
    <source>
        <dbReference type="EMBL" id="JAH73408.1"/>
    </source>
</evidence>